<evidence type="ECO:0000313" key="2">
    <source>
        <dbReference type="Proteomes" id="UP001235939"/>
    </source>
</evidence>
<organism evidence="1 2">
    <name type="scientific">Cordylochernes scorpioides</name>
    <dbReference type="NCBI Taxonomy" id="51811"/>
    <lineage>
        <taxon>Eukaryota</taxon>
        <taxon>Metazoa</taxon>
        <taxon>Ecdysozoa</taxon>
        <taxon>Arthropoda</taxon>
        <taxon>Chelicerata</taxon>
        <taxon>Arachnida</taxon>
        <taxon>Pseudoscorpiones</taxon>
        <taxon>Cheliferoidea</taxon>
        <taxon>Chernetidae</taxon>
        <taxon>Cordylochernes</taxon>
    </lineage>
</organism>
<name>A0ABY6L7Y1_9ARAC</name>
<accession>A0ABY6L7Y1</accession>
<sequence>MYSNSIIDNPVVRVPDALAASEPEMFMDNKRANNMMSAIKRGIVEECCRPTVKCWFEKFEDILNSWAEFKIKYCEIFGNKEDTARKAENIL</sequence>
<gene>
    <name evidence="1" type="ORF">LAZ67_14003419</name>
</gene>
<evidence type="ECO:0000313" key="1">
    <source>
        <dbReference type="EMBL" id="UYV77138.1"/>
    </source>
</evidence>
<dbReference type="EMBL" id="CP092876">
    <property type="protein sequence ID" value="UYV77138.1"/>
    <property type="molecule type" value="Genomic_DNA"/>
</dbReference>
<protein>
    <submittedName>
        <fullName evidence="1">Uncharacterized protein</fullName>
    </submittedName>
</protein>
<keyword evidence="2" id="KW-1185">Reference proteome</keyword>
<proteinExistence type="predicted"/>
<reference evidence="1 2" key="1">
    <citation type="submission" date="2022-01" db="EMBL/GenBank/DDBJ databases">
        <title>A chromosomal length assembly of Cordylochernes scorpioides.</title>
        <authorList>
            <person name="Zeh D."/>
            <person name="Zeh J."/>
        </authorList>
    </citation>
    <scope>NUCLEOTIDE SEQUENCE [LARGE SCALE GENOMIC DNA]</scope>
    <source>
        <strain evidence="1">IN4F17</strain>
        <tissue evidence="1">Whole Body</tissue>
    </source>
</reference>
<dbReference type="Proteomes" id="UP001235939">
    <property type="component" value="Chromosome 14"/>
</dbReference>